<comment type="subcellular location">
    <subcellularLocation>
        <location evidence="3">Mitochondrion inner membrane</location>
        <topology evidence="3">Peripheral membrane protein</topology>
    </subcellularLocation>
    <subcellularLocation>
        <location evidence="2">Mitochondrion intermembrane space</location>
    </subcellularLocation>
</comment>
<dbReference type="InterPro" id="IPR019342">
    <property type="entry name" value="NADH_UbQ_OxRdtase_FeS-su5"/>
</dbReference>
<evidence type="ECO:0000256" key="8">
    <source>
        <dbReference type="ARBA" id="ARBA00022660"/>
    </source>
</evidence>
<evidence type="ECO:0000256" key="7">
    <source>
        <dbReference type="ARBA" id="ARBA00022448"/>
    </source>
</evidence>
<sequence length="119" mass="13662">MKNQDRLCGVGAMPFFDLQSKLGIDIDKWLLLQSSQQPYKQPALCHAFEKEWVECAHGIGQIRAKKECALELEDFKECISRTKTLQRLAEIRKQKEKLEKEGKYTSPYTSAENRSTVGP</sequence>
<evidence type="ECO:0000256" key="1">
    <source>
        <dbReference type="ARBA" id="ARBA00003195"/>
    </source>
</evidence>
<keyword evidence="13 16" id="KW-1015">Disulfide bond</keyword>
<evidence type="ECO:0000256" key="13">
    <source>
        <dbReference type="ARBA" id="ARBA00023157"/>
    </source>
</evidence>
<evidence type="ECO:0000313" key="18">
    <source>
        <dbReference type="EMBL" id="KAJ1177972.1"/>
    </source>
</evidence>
<name>A0AAV7TMW9_PLEWA</name>
<feature type="disulfide bond" evidence="16">
    <location>
        <begin position="45"/>
        <end position="78"/>
    </location>
</feature>
<evidence type="ECO:0000256" key="11">
    <source>
        <dbReference type="ARBA" id="ARBA00023128"/>
    </source>
</evidence>
<evidence type="ECO:0000256" key="5">
    <source>
        <dbReference type="ARBA" id="ARBA00011261"/>
    </source>
</evidence>
<comment type="function">
    <text evidence="1">Accessory subunit of the mitochondrial membrane respiratory chain NADH dehydrogenase (Complex I), that is believed not to be involved in catalysis. Complex I functions in the transfer of electrons from NADH to the respiratory chain. The immediate electron acceptor for the enzyme is believed to be ubiquinone.</text>
</comment>
<dbReference type="Proteomes" id="UP001066276">
    <property type="component" value="Chromosome 3_2"/>
</dbReference>
<evidence type="ECO:0000256" key="3">
    <source>
        <dbReference type="ARBA" id="ARBA00004637"/>
    </source>
</evidence>
<dbReference type="EMBL" id="JANPWB010000006">
    <property type="protein sequence ID" value="KAJ1177972.1"/>
    <property type="molecule type" value="Genomic_DNA"/>
</dbReference>
<keyword evidence="11" id="KW-0496">Mitochondrion</keyword>
<keyword evidence="8" id="KW-0679">Respiratory chain</keyword>
<keyword evidence="19" id="KW-1185">Reference proteome</keyword>
<evidence type="ECO:0000256" key="12">
    <source>
        <dbReference type="ARBA" id="ARBA00023136"/>
    </source>
</evidence>
<gene>
    <name evidence="18" type="ORF">NDU88_003222</name>
</gene>
<evidence type="ECO:0000256" key="6">
    <source>
        <dbReference type="ARBA" id="ARBA00013482"/>
    </source>
</evidence>
<proteinExistence type="inferred from homology"/>
<evidence type="ECO:0000256" key="2">
    <source>
        <dbReference type="ARBA" id="ARBA00004569"/>
    </source>
</evidence>
<evidence type="ECO:0000256" key="16">
    <source>
        <dbReference type="PIRSR" id="PIRSR619342-50"/>
    </source>
</evidence>
<comment type="caution">
    <text evidence="18">The sequence shown here is derived from an EMBL/GenBank/DDBJ whole genome shotgun (WGS) entry which is preliminary data.</text>
</comment>
<dbReference type="GO" id="GO:0005758">
    <property type="term" value="C:mitochondrial intermembrane space"/>
    <property type="evidence" value="ECO:0007669"/>
    <property type="project" value="UniProtKB-SubCell"/>
</dbReference>
<organism evidence="18 19">
    <name type="scientific">Pleurodeles waltl</name>
    <name type="common">Iberian ribbed newt</name>
    <dbReference type="NCBI Taxonomy" id="8319"/>
    <lineage>
        <taxon>Eukaryota</taxon>
        <taxon>Metazoa</taxon>
        <taxon>Chordata</taxon>
        <taxon>Craniata</taxon>
        <taxon>Vertebrata</taxon>
        <taxon>Euteleostomi</taxon>
        <taxon>Amphibia</taxon>
        <taxon>Batrachia</taxon>
        <taxon>Caudata</taxon>
        <taxon>Salamandroidea</taxon>
        <taxon>Salamandridae</taxon>
        <taxon>Pleurodelinae</taxon>
        <taxon>Pleurodeles</taxon>
    </lineage>
</organism>
<comment type="subunit">
    <text evidence="5">Mammalian complex I is composed of 45 different subunits. This is a component of the iron-sulfur (IP) fragment of the enzyme.</text>
</comment>
<feature type="compositionally biased region" description="Polar residues" evidence="17">
    <location>
        <begin position="106"/>
        <end position="119"/>
    </location>
</feature>
<evidence type="ECO:0000256" key="9">
    <source>
        <dbReference type="ARBA" id="ARBA00022792"/>
    </source>
</evidence>
<evidence type="ECO:0000256" key="15">
    <source>
        <dbReference type="ARBA" id="ARBA00032739"/>
    </source>
</evidence>
<dbReference type="GO" id="GO:0032981">
    <property type="term" value="P:mitochondrial respiratory chain complex I assembly"/>
    <property type="evidence" value="ECO:0007669"/>
    <property type="project" value="TreeGrafter"/>
</dbReference>
<evidence type="ECO:0000256" key="14">
    <source>
        <dbReference type="ARBA" id="ARBA00031222"/>
    </source>
</evidence>
<evidence type="ECO:0000256" key="4">
    <source>
        <dbReference type="ARBA" id="ARBA00007372"/>
    </source>
</evidence>
<evidence type="ECO:0000256" key="17">
    <source>
        <dbReference type="SAM" id="MobiDB-lite"/>
    </source>
</evidence>
<dbReference type="PANTHER" id="PTHR15224:SF1">
    <property type="entry name" value="NADH DEHYDROGENASE [UBIQUINONE] IRON-SULFUR PROTEIN 5"/>
    <property type="match status" value="1"/>
</dbReference>
<dbReference type="CDD" id="cd24141">
    <property type="entry name" value="NDUFS5-like"/>
    <property type="match status" value="1"/>
</dbReference>
<evidence type="ECO:0000256" key="10">
    <source>
        <dbReference type="ARBA" id="ARBA00022982"/>
    </source>
</evidence>
<protein>
    <recommendedName>
        <fullName evidence="6">NADH dehydrogenase [ubiquinone] iron-sulfur protein 5</fullName>
    </recommendedName>
    <alternativeName>
        <fullName evidence="14">Complex I-15 kDa</fullName>
    </alternativeName>
    <alternativeName>
        <fullName evidence="15">NADH-ubiquinone oxidoreductase 15 kDa subunit</fullName>
    </alternativeName>
</protein>
<feature type="region of interest" description="Disordered" evidence="17">
    <location>
        <begin position="97"/>
        <end position="119"/>
    </location>
</feature>
<feature type="disulfide bond" evidence="16">
    <location>
        <begin position="55"/>
        <end position="68"/>
    </location>
</feature>
<comment type="similarity">
    <text evidence="4">Belongs to the complex I NDUFS5 subunit family.</text>
</comment>
<dbReference type="GO" id="GO:0005743">
    <property type="term" value="C:mitochondrial inner membrane"/>
    <property type="evidence" value="ECO:0007669"/>
    <property type="project" value="UniProtKB-SubCell"/>
</dbReference>
<keyword evidence="12" id="KW-0472">Membrane</keyword>
<evidence type="ECO:0000313" key="19">
    <source>
        <dbReference type="Proteomes" id="UP001066276"/>
    </source>
</evidence>
<keyword evidence="9" id="KW-0999">Mitochondrion inner membrane</keyword>
<dbReference type="Pfam" id="PF10200">
    <property type="entry name" value="Ndufs5"/>
    <property type="match status" value="1"/>
</dbReference>
<keyword evidence="10" id="KW-0249">Electron transport</keyword>
<accession>A0AAV7TMW9</accession>
<keyword evidence="7" id="KW-0813">Transport</keyword>
<reference evidence="18" key="1">
    <citation type="journal article" date="2022" name="bioRxiv">
        <title>Sequencing and chromosome-scale assembly of the giantPleurodeles waltlgenome.</title>
        <authorList>
            <person name="Brown T."/>
            <person name="Elewa A."/>
            <person name="Iarovenko S."/>
            <person name="Subramanian E."/>
            <person name="Araus A.J."/>
            <person name="Petzold A."/>
            <person name="Susuki M."/>
            <person name="Suzuki K.-i.T."/>
            <person name="Hayashi T."/>
            <person name="Toyoda A."/>
            <person name="Oliveira C."/>
            <person name="Osipova E."/>
            <person name="Leigh N.D."/>
            <person name="Simon A."/>
            <person name="Yun M.H."/>
        </authorList>
    </citation>
    <scope>NUCLEOTIDE SEQUENCE</scope>
    <source>
        <strain evidence="18">20211129_DDA</strain>
        <tissue evidence="18">Liver</tissue>
    </source>
</reference>
<dbReference type="AlphaFoldDB" id="A0AAV7TMW9"/>
<dbReference type="PANTHER" id="PTHR15224">
    <property type="entry name" value="NADH DEHYDROGENASE [UBIQUINONE] IRON-SULFUR PROTEIN 5"/>
    <property type="match status" value="1"/>
</dbReference>